<evidence type="ECO:0000259" key="7">
    <source>
        <dbReference type="PROSITE" id="PS50004"/>
    </source>
</evidence>
<comment type="subcellular location">
    <subcellularLocation>
        <location evidence="1">Membrane</location>
        <topology evidence="1">Single-pass membrane protein</topology>
    </subcellularLocation>
</comment>
<reference evidence="9" key="1">
    <citation type="submission" date="2014-09" db="EMBL/GenBank/DDBJ databases">
        <authorList>
            <person name="Sharma Rahul"/>
            <person name="Thines Marco"/>
        </authorList>
    </citation>
    <scope>NUCLEOTIDE SEQUENCE [LARGE SCALE GENOMIC DNA]</scope>
</reference>
<evidence type="ECO:0000256" key="6">
    <source>
        <dbReference type="SAM" id="MobiDB-lite"/>
    </source>
</evidence>
<dbReference type="Pfam" id="PF00168">
    <property type="entry name" value="C2"/>
    <property type="match status" value="7"/>
</dbReference>
<feature type="domain" description="C2" evidence="7">
    <location>
        <begin position="355"/>
        <end position="480"/>
    </location>
</feature>
<organism evidence="8 9">
    <name type="scientific">Plasmopara halstedii</name>
    <name type="common">Downy mildew of sunflower</name>
    <dbReference type="NCBI Taxonomy" id="4781"/>
    <lineage>
        <taxon>Eukaryota</taxon>
        <taxon>Sar</taxon>
        <taxon>Stramenopiles</taxon>
        <taxon>Oomycota</taxon>
        <taxon>Peronosporomycetes</taxon>
        <taxon>Peronosporales</taxon>
        <taxon>Peronosporaceae</taxon>
        <taxon>Plasmopara</taxon>
    </lineage>
</organism>
<dbReference type="InterPro" id="IPR035892">
    <property type="entry name" value="C2_domain_sf"/>
</dbReference>
<dbReference type="CDD" id="cd04037">
    <property type="entry name" value="C2E_Ferlin"/>
    <property type="match status" value="1"/>
</dbReference>
<dbReference type="Gene3D" id="2.60.40.150">
    <property type="entry name" value="C2 domain"/>
    <property type="match status" value="7"/>
</dbReference>
<dbReference type="InterPro" id="IPR037720">
    <property type="entry name" value="C2B_Ferlin"/>
</dbReference>
<dbReference type="EMBL" id="CCYD01000109">
    <property type="protein sequence ID" value="CEG36092.1"/>
    <property type="molecule type" value="Genomic_DNA"/>
</dbReference>
<dbReference type="Pfam" id="PF22669">
    <property type="entry name" value="Exo_endo_phos2"/>
    <property type="match status" value="1"/>
</dbReference>
<evidence type="ECO:0000256" key="4">
    <source>
        <dbReference type="ARBA" id="ARBA00022989"/>
    </source>
</evidence>
<dbReference type="CDD" id="cd04011">
    <property type="entry name" value="C2B_Ferlin"/>
    <property type="match status" value="1"/>
</dbReference>
<evidence type="ECO:0000256" key="2">
    <source>
        <dbReference type="ARBA" id="ARBA00022692"/>
    </source>
</evidence>
<dbReference type="InterPro" id="IPR000300">
    <property type="entry name" value="IPPc"/>
</dbReference>
<keyword evidence="3" id="KW-0677">Repeat</keyword>
<feature type="region of interest" description="Disordered" evidence="6">
    <location>
        <begin position="1811"/>
        <end position="1843"/>
    </location>
</feature>
<keyword evidence="2" id="KW-0812">Transmembrane</keyword>
<keyword evidence="5" id="KW-0472">Membrane</keyword>
<dbReference type="RefSeq" id="XP_024572461.1">
    <property type="nucleotide sequence ID" value="XM_024715979.1"/>
</dbReference>
<dbReference type="GO" id="GO:0007009">
    <property type="term" value="P:plasma membrane organization"/>
    <property type="evidence" value="ECO:0007669"/>
    <property type="project" value="TreeGrafter"/>
</dbReference>
<feature type="compositionally biased region" description="Acidic residues" evidence="6">
    <location>
        <begin position="320"/>
        <end position="334"/>
    </location>
</feature>
<dbReference type="InterPro" id="IPR037721">
    <property type="entry name" value="Ferlin"/>
</dbReference>
<evidence type="ECO:0000313" key="9">
    <source>
        <dbReference type="Proteomes" id="UP000054928"/>
    </source>
</evidence>
<evidence type="ECO:0000256" key="3">
    <source>
        <dbReference type="ARBA" id="ARBA00022737"/>
    </source>
</evidence>
<dbReference type="SMART" id="SM00239">
    <property type="entry name" value="C2"/>
    <property type="match status" value="7"/>
</dbReference>
<dbReference type="PANTHER" id="PTHR12546">
    <property type="entry name" value="FER-1-LIKE"/>
    <property type="match status" value="1"/>
</dbReference>
<feature type="region of interest" description="Disordered" evidence="6">
    <location>
        <begin position="316"/>
        <end position="349"/>
    </location>
</feature>
<feature type="domain" description="C2" evidence="7">
    <location>
        <begin position="155"/>
        <end position="272"/>
    </location>
</feature>
<dbReference type="Proteomes" id="UP000054928">
    <property type="component" value="Unassembled WGS sequence"/>
</dbReference>
<dbReference type="SUPFAM" id="SSF49562">
    <property type="entry name" value="C2 domain (Calcium/lipid-binding domain, CaLB)"/>
    <property type="match status" value="7"/>
</dbReference>
<evidence type="ECO:0000256" key="1">
    <source>
        <dbReference type="ARBA" id="ARBA00004167"/>
    </source>
</evidence>
<feature type="domain" description="C2" evidence="7">
    <location>
        <begin position="1489"/>
        <end position="1612"/>
    </location>
</feature>
<dbReference type="InterPro" id="IPR037724">
    <property type="entry name" value="C2E_Ferlin"/>
</dbReference>
<dbReference type="GO" id="GO:0046856">
    <property type="term" value="P:phosphatidylinositol dephosphorylation"/>
    <property type="evidence" value="ECO:0007669"/>
    <property type="project" value="InterPro"/>
</dbReference>
<feature type="domain" description="C2" evidence="7">
    <location>
        <begin position="1321"/>
        <end position="1444"/>
    </location>
</feature>
<dbReference type="GO" id="GO:0016020">
    <property type="term" value="C:membrane"/>
    <property type="evidence" value="ECO:0007669"/>
    <property type="project" value="UniProtKB-SubCell"/>
</dbReference>
<feature type="domain" description="C2" evidence="7">
    <location>
        <begin position="1037"/>
        <end position="1166"/>
    </location>
</feature>
<dbReference type="PROSITE" id="PS50096">
    <property type="entry name" value="IQ"/>
    <property type="match status" value="1"/>
</dbReference>
<dbReference type="InterPro" id="IPR036691">
    <property type="entry name" value="Endo/exonu/phosph_ase_sf"/>
</dbReference>
<feature type="domain" description="C2" evidence="7">
    <location>
        <begin position="1"/>
        <end position="117"/>
    </location>
</feature>
<evidence type="ECO:0000313" key="8">
    <source>
        <dbReference type="EMBL" id="CEG36092.1"/>
    </source>
</evidence>
<dbReference type="OMA" id="WANIYGA"/>
<dbReference type="PROSITE" id="PS50004">
    <property type="entry name" value="C2"/>
    <property type="match status" value="8"/>
</dbReference>
<dbReference type="GeneID" id="36395467"/>
<sequence>MASLGGVSVKVVEARGILAGNMSGTSDPYVTITLLDSKGAVMPAGGTFKTNVKKKTLSPSWNETFIVADKLDLRIVSTLRLLLRDEDSTFLSGDVLGVVDIPVSLLIQLQEPLDNWFQLTKHEKMKKDSKGELHLVLERVVHEESMAGRGTGVNINPELEMKPKNVSTEPPNLLYVTLKSGYNLLGMDNNGTSSDPIVFLSFNGQKHESTKKEKTLKPQWNEKFGFFAPDVKKKLSLLVEDYDVTINDFIGKAEVSLNDLKPNIEKNVSVELGGKRGKKDKIERGVLLLTLLWTYDKNARNIAEKRKKSTFLPTFGAPDQDYDSDDSDGVEIDDTTANKKSEEELKKEREERAAKQAELMFELSSFEIKSGDYNVQIHVIEARDLVPKDSTGTSDPVVYVEVFGEKQQTAVKKQVLSCFWDDLLIFPFRNLDKSEVEMGFVRLSVMDANTFQRAELIGAAQFDVSYIYSQANHQLANVWIGLTDITNTTNQGIQGYLRASISIIGPGDKLVPPPSPFGEGATSDMNNVIMPPSVTQNVRFLGAVIHVAEHLPPMDVAVVGRGGLDAYVKGSIAGGDAIRTRVRTKKGRRDELCPSFNEELMLVIREPSMADSIQLAVYDWDQVGSDELVGYVYQSVKVVKAMNGKIGPFWANIYGAPLRLKSVGIGDSLKKQMNTYPDIASTYRGRLLLTLRILDNDDGRFDETNQKRNTKRIPRDLYPHERIYRLRAHFVWGSQIPSFMSSKRPGQKSKMQLVLSCGLTEIASSRTRNVNGTVEWNNMEESEKMLLPEDLAQVPDIFLYLCRGDGDTRKAVCFRRFLAKDLFEGRPARDDEVAIVGGFKNEVGWISLKEDQAINALEDETFPGNVLVRIGFGTEEMAMHTMWDRTDLDAVNKRIPYQLRVHIYQGRRLPPADSNGLLDPFLVVRCMGEEKLTSKKKKTRDPLWYETLHFDVNLPELKYAPQVMLRVMDYDDFDSNDFVGLAALNLSEAIIRSSDQVAGEHQPSLPDPHWHHIMFQEPGDCEGEILASLELIRKQFPDEAVRRAPSIVPRNRKAYLEITVLGLRNMEPYQFMPIQLPFIEFVLGGKEHAAQEMITEKSKRPSGSNPNFLQRIVKEVELPENAHFAPRLNIIVKDTRLGGFQTPIVGSASIEMSSKIPWSKHYRPPQNDTIAEIEIESADEWADDAPLLGKTARADNSPEFESVDNGAGVFGALKGMGVDFDPTGAFEEASSRRSILEGEEDDPDSKKYLKHREILDGELELELKTNPFEKYGLHIGQKKKKSSFFAAMNPFAKKSRNAGDDVGMYKMAGYFKGLIRVIEREDEKPLFDFETLLQTLPYEVRVYVLDGVGFAPMDIGLNGRPGKSDPYLRLKLGDKKISDRKNYIEDTTDPDFYKMFMFNAKLPGASILTIEAMDHDLIGGDDLIGQTFIDLEDRLFDRRWQGMGTMYETSSRLRLKPLETRTLNIPTSRAPMGTIKLWIDILSPAQAHDYPAIDISLPPPLDMELRVVVWKARNMPSFDALEDMNDLFFRCWMEGSEYQETDIHWRAKKGKGSFNWRMKFPITLGHKQLNTKIPYFHIQGWDKDVLSANDAIGEHTLDLGPFFRRAYKLKTNVQVYEDDDETRKKKKKAASDDDAAVKKIREATGLWDDDDPADSKWLKLESLNHKTNTRNFMGEVCVSLELVPGETAKKNPVGQGRSSPNNSPSFHLPSIDVLLLLRPLYGARLLPGAIYQRGDHYSSGDCDKRRAFLHVKGVTVPLVMPRLASNRVGIQVTQQDDVMVSNETTVHSQIKTSESLLTLEAAKAQRQKERLRKKKAERRAQAKQRLADKARRQEEREQHEVEKMTKEDFSISWKFEEEYSVQPTSTTIELLPKSSQNSHSYSPDAAALTIQKALKRQLRKCQWIFRHSPRIFVEETNMMMTLDESNTIFTLDEMLQVVPPLDLPQLKPCVSPRSVNSCCSCSDEGSYPCSCSSYSCSCSCSSSSSESFHIESEEIARIERHGIEKTLTVDDHLMAVKIQARIRGNQGRIKALRQSLALDQQLKHDAMIELQEAAVVKIQTRARHMLKRKKREKIRGDQKNVESLTSEPGVYATCTDIGMWPKELDLEALEATYDIEEMNFTGNEQHVRVFCGTWNMHAKKPRDDLRHWIRWHKYHIVAVGSEECIHSIAKSVVFTSKKSWENKLKETVGPNYVLVASHALTAIHNVVFVHTSLVPLLSNIQSDAVATGLGNQLGNKGGVGIAFSLGATTFAFVNCHFDAHQGNVAKRNGNFHRINYELKLSPRTLSNTLDEGTISPLSNIKSGPQGLGRTSVNRFSLPTVTGSNFSSSRRAVSELFDRVFWYGDLNYRINGTRRMVDTLLLQNQYDVLYANDQLQREMKAGHVFPHFQEGPLHFRPTYKFDKRSDVYDSSSKQRIPSWTDRVLYLSNQKEHDIQVLSYRSEPNFRTSDHRPVCATFQVSFHKTEEFMSSQRDENLAISQTCILQ</sequence>
<dbReference type="InterPro" id="IPR012968">
    <property type="entry name" value="FerIin_dom"/>
</dbReference>
<evidence type="ECO:0000256" key="5">
    <source>
        <dbReference type="ARBA" id="ARBA00023136"/>
    </source>
</evidence>
<keyword evidence="9" id="KW-1185">Reference proteome</keyword>
<dbReference type="PANTHER" id="PTHR12546:SF33">
    <property type="entry name" value="SPERM VESICLE FUSION PROTEIN FER-1"/>
    <property type="match status" value="1"/>
</dbReference>
<name>A0A0P1A6S5_PLAHL</name>
<dbReference type="GO" id="GO:0016791">
    <property type="term" value="F:phosphatase activity"/>
    <property type="evidence" value="ECO:0007669"/>
    <property type="project" value="InterPro"/>
</dbReference>
<dbReference type="SUPFAM" id="SSF56219">
    <property type="entry name" value="DNase I-like"/>
    <property type="match status" value="1"/>
</dbReference>
<feature type="compositionally biased region" description="Basic and acidic residues" evidence="6">
    <location>
        <begin position="336"/>
        <end position="349"/>
    </location>
</feature>
<feature type="compositionally biased region" description="Basic and acidic residues" evidence="6">
    <location>
        <begin position="1825"/>
        <end position="1843"/>
    </location>
</feature>
<feature type="domain" description="C2" evidence="7">
    <location>
        <begin position="873"/>
        <end position="1001"/>
    </location>
</feature>
<feature type="domain" description="C2" evidence="7">
    <location>
        <begin position="521"/>
        <end position="651"/>
    </location>
</feature>
<dbReference type="SMART" id="SM00128">
    <property type="entry name" value="IPPc"/>
    <property type="match status" value="1"/>
</dbReference>
<accession>A0A0P1A6S5</accession>
<dbReference type="OrthoDB" id="270970at2759"/>
<proteinExistence type="predicted"/>
<protein>
    <submittedName>
        <fullName evidence="8">Inositol polyphosphate 5-phosphatase and related proteins</fullName>
    </submittedName>
</protein>
<dbReference type="SMART" id="SM01202">
    <property type="entry name" value="FerI"/>
    <property type="match status" value="1"/>
</dbReference>
<dbReference type="Gene3D" id="3.60.10.10">
    <property type="entry name" value="Endonuclease/exonuclease/phosphatase"/>
    <property type="match status" value="1"/>
</dbReference>
<dbReference type="CDD" id="cd00030">
    <property type="entry name" value="C2"/>
    <property type="match status" value="1"/>
</dbReference>
<keyword evidence="4" id="KW-1133">Transmembrane helix</keyword>
<dbReference type="InterPro" id="IPR000008">
    <property type="entry name" value="C2_dom"/>
</dbReference>